<sequence length="268" mass="30995">MLSKLEAQCIALETDWITQYSLLCLRLIDLCVILKTGQCTLYCMRKPYHSTEDVFDIDHLISLDPLQQFNAWLHEACKDKTILEPNAMALATATKDGVPSVRMILMKGFDVSGFRFFTNYNSRKAIELNTNPRVSLMFYWEPLKKSVRIEGTVEKLSEEKSTEYFSVRPKDSQLGALASNQSSVISGRDALLSKYKELQEQYAQQESVPKPEFWGGYVVKPFAYEFWQGQTNRLHDRLRFRKLREGELLDESVMHKGEDGWVIERLCP</sequence>
<dbReference type="FunFam" id="2.30.110.10:FF:000005">
    <property type="entry name" value="NAD(P)H-hydrate epimerase"/>
    <property type="match status" value="1"/>
</dbReference>
<dbReference type="PANTHER" id="PTHR10851:SF0">
    <property type="entry name" value="PYRIDOXINE-5'-PHOSPHATE OXIDASE"/>
    <property type="match status" value="1"/>
</dbReference>
<accession>A0ABD3T8K7</accession>
<protein>
    <recommendedName>
        <fullName evidence="7">pyridoxal 5'-phosphate synthase</fullName>
        <ecNumber evidence="7">1.4.3.5</ecNumber>
    </recommendedName>
</protein>
<evidence type="ECO:0000259" key="13">
    <source>
        <dbReference type="Pfam" id="PF10590"/>
    </source>
</evidence>
<reference evidence="14 15" key="1">
    <citation type="submission" date="2024-11" db="EMBL/GenBank/DDBJ databases">
        <title>Chromosome-level genome assembly of the freshwater bivalve Anodonta woodiana.</title>
        <authorList>
            <person name="Chen X."/>
        </authorList>
    </citation>
    <scope>NUCLEOTIDE SEQUENCE [LARGE SCALE GENOMIC DNA]</scope>
    <source>
        <strain evidence="14">MN2024</strain>
        <tissue evidence="14">Gills</tissue>
    </source>
</reference>
<dbReference type="AlphaFoldDB" id="A0ABD3T8K7"/>
<dbReference type="Proteomes" id="UP001634394">
    <property type="component" value="Unassembled WGS sequence"/>
</dbReference>
<gene>
    <name evidence="14" type="ORF">ACJMK2_024238</name>
</gene>
<comment type="function">
    <text evidence="2">Catalyzes the oxidation of either pyridoxine 5'-phosphate (PNP) or pyridoxamine 5'-phosphate (PMP) into pyridoxal 5'-phosphate (PLP).</text>
</comment>
<dbReference type="EC" id="1.4.3.5" evidence="7"/>
<feature type="domain" description="Pyridoxamine 5'-phosphate oxidase N-terminal" evidence="12">
    <location>
        <begin position="81"/>
        <end position="200"/>
    </location>
</feature>
<evidence type="ECO:0000256" key="3">
    <source>
        <dbReference type="ARBA" id="ARBA00004738"/>
    </source>
</evidence>
<evidence type="ECO:0000313" key="15">
    <source>
        <dbReference type="Proteomes" id="UP001634394"/>
    </source>
</evidence>
<comment type="caution">
    <text evidence="14">The sequence shown here is derived from an EMBL/GenBank/DDBJ whole genome shotgun (WGS) entry which is preliminary data.</text>
</comment>
<evidence type="ECO:0000256" key="5">
    <source>
        <dbReference type="ARBA" id="ARBA00007301"/>
    </source>
</evidence>
<proteinExistence type="inferred from homology"/>
<dbReference type="EMBL" id="JBJQND010000019">
    <property type="protein sequence ID" value="KAL3832608.1"/>
    <property type="molecule type" value="Genomic_DNA"/>
</dbReference>
<dbReference type="Pfam" id="PF01243">
    <property type="entry name" value="PNPOx_N"/>
    <property type="match status" value="1"/>
</dbReference>
<keyword evidence="15" id="KW-1185">Reference proteome</keyword>
<evidence type="ECO:0000256" key="4">
    <source>
        <dbReference type="ARBA" id="ARBA00005037"/>
    </source>
</evidence>
<comment type="subunit">
    <text evidence="6">Homodimer.</text>
</comment>
<dbReference type="GO" id="GO:0008615">
    <property type="term" value="P:pyridoxine biosynthetic process"/>
    <property type="evidence" value="ECO:0007669"/>
    <property type="project" value="UniProtKB-KW"/>
</dbReference>
<evidence type="ECO:0000259" key="12">
    <source>
        <dbReference type="Pfam" id="PF01243"/>
    </source>
</evidence>
<evidence type="ECO:0000256" key="2">
    <source>
        <dbReference type="ARBA" id="ARBA00003691"/>
    </source>
</evidence>
<dbReference type="InterPro" id="IPR000659">
    <property type="entry name" value="Pyridox_Oxase"/>
</dbReference>
<dbReference type="SUPFAM" id="SSF50475">
    <property type="entry name" value="FMN-binding split barrel"/>
    <property type="match status" value="1"/>
</dbReference>
<dbReference type="InterPro" id="IPR011576">
    <property type="entry name" value="Pyridox_Oxase_N"/>
</dbReference>
<keyword evidence="8" id="KW-0285">Flavoprotein</keyword>
<comment type="pathway">
    <text evidence="4">Cofactor metabolism; pyridoxal 5'-phosphate salvage; pyridoxal 5'-phosphate from pyridoxine 5'-phosphate: step 1/1.</text>
</comment>
<dbReference type="GO" id="GO:0004733">
    <property type="term" value="F:pyridoxamine phosphate oxidase activity"/>
    <property type="evidence" value="ECO:0007669"/>
    <property type="project" value="UniProtKB-EC"/>
</dbReference>
<comment type="pathway">
    <text evidence="3">Cofactor metabolism; pyridoxal 5'-phosphate salvage; pyridoxal 5'-phosphate from pyridoxamine 5'-phosphate: step 1/1.</text>
</comment>
<evidence type="ECO:0000256" key="1">
    <source>
        <dbReference type="ARBA" id="ARBA00001917"/>
    </source>
</evidence>
<dbReference type="NCBIfam" id="NF004231">
    <property type="entry name" value="PRK05679.1"/>
    <property type="match status" value="1"/>
</dbReference>
<evidence type="ECO:0000256" key="8">
    <source>
        <dbReference type="ARBA" id="ARBA00022630"/>
    </source>
</evidence>
<name>A0ABD3T8K7_SINWO</name>
<evidence type="ECO:0000256" key="10">
    <source>
        <dbReference type="ARBA" id="ARBA00023002"/>
    </source>
</evidence>
<evidence type="ECO:0000256" key="7">
    <source>
        <dbReference type="ARBA" id="ARBA00012801"/>
    </source>
</evidence>
<evidence type="ECO:0000256" key="6">
    <source>
        <dbReference type="ARBA" id="ARBA00011738"/>
    </source>
</evidence>
<keyword evidence="10" id="KW-0560">Oxidoreductase</keyword>
<dbReference type="PROSITE" id="PS01064">
    <property type="entry name" value="PYRIDOX_OXIDASE"/>
    <property type="match status" value="1"/>
</dbReference>
<keyword evidence="11" id="KW-0664">Pyridoxine biosynthesis</keyword>
<dbReference type="Gene3D" id="2.30.110.10">
    <property type="entry name" value="Electron Transport, Fmn-binding Protein, Chain A"/>
    <property type="match status" value="1"/>
</dbReference>
<dbReference type="InterPro" id="IPR012349">
    <property type="entry name" value="Split_barrel_FMN-bd"/>
</dbReference>
<comment type="cofactor">
    <cofactor evidence="1">
        <name>FMN</name>
        <dbReference type="ChEBI" id="CHEBI:58210"/>
    </cofactor>
</comment>
<dbReference type="NCBIfam" id="TIGR00558">
    <property type="entry name" value="pdxH"/>
    <property type="match status" value="1"/>
</dbReference>
<dbReference type="HAMAP" id="MF_01629">
    <property type="entry name" value="PdxH"/>
    <property type="match status" value="1"/>
</dbReference>
<evidence type="ECO:0000313" key="14">
    <source>
        <dbReference type="EMBL" id="KAL3832608.1"/>
    </source>
</evidence>
<comment type="similarity">
    <text evidence="5">Belongs to the pyridoxamine 5'-phosphate oxidase family.</text>
</comment>
<dbReference type="InterPro" id="IPR019740">
    <property type="entry name" value="Pyridox_Oxase_CS"/>
</dbReference>
<organism evidence="14 15">
    <name type="scientific">Sinanodonta woodiana</name>
    <name type="common">Chinese pond mussel</name>
    <name type="synonym">Anodonta woodiana</name>
    <dbReference type="NCBI Taxonomy" id="1069815"/>
    <lineage>
        <taxon>Eukaryota</taxon>
        <taxon>Metazoa</taxon>
        <taxon>Spiralia</taxon>
        <taxon>Lophotrochozoa</taxon>
        <taxon>Mollusca</taxon>
        <taxon>Bivalvia</taxon>
        <taxon>Autobranchia</taxon>
        <taxon>Heteroconchia</taxon>
        <taxon>Palaeoheterodonta</taxon>
        <taxon>Unionida</taxon>
        <taxon>Unionoidea</taxon>
        <taxon>Unionidae</taxon>
        <taxon>Unioninae</taxon>
        <taxon>Sinanodonta</taxon>
    </lineage>
</organism>
<dbReference type="Pfam" id="PF10590">
    <property type="entry name" value="PNP_phzG_C"/>
    <property type="match status" value="1"/>
</dbReference>
<keyword evidence="9" id="KW-0288">FMN</keyword>
<evidence type="ECO:0000256" key="9">
    <source>
        <dbReference type="ARBA" id="ARBA00022643"/>
    </source>
</evidence>
<dbReference type="InterPro" id="IPR019576">
    <property type="entry name" value="Pyridoxamine_oxidase_dimer_C"/>
</dbReference>
<dbReference type="PANTHER" id="PTHR10851">
    <property type="entry name" value="PYRIDOXINE-5-PHOSPHATE OXIDASE"/>
    <property type="match status" value="1"/>
</dbReference>
<evidence type="ECO:0000256" key="11">
    <source>
        <dbReference type="ARBA" id="ARBA00023096"/>
    </source>
</evidence>
<feature type="domain" description="Pyridoxine 5'-phosphate oxidase dimerisation C-terminal" evidence="13">
    <location>
        <begin position="214"/>
        <end position="268"/>
    </location>
</feature>